<sequence length="387" mass="44135">MLTNAVGIRSNPSVTVRLDALHPPLRPPRHDEALLPQLLEHELALRIGHLRPALVVVRDRTAHRDATVQVHLAEHRLRDVAADVVEVAVDALRCGLLQRGRKALLADRPVVDRCVEPERPQPRALLVRTGHPDHRRAALELRNLAHDATDGTGRPAHHHRFALLRLAELQEAEVGGVTRHTEHTEPERTRMLPERGQHVRFAVQAGGTALEVDDRVRTPAKVTEHVRADRKVDVSARRHLRHLSADHYRPDRIARHIRKVYDIMLIDFRPKNRLVLLTLKTWNASNWMLRDFSLSMFIISFKLSGLEMYFVITCCFCSRNSAHRILWRVSSSLKVENASDAMSNVDTSTYRKKLKNSSEWSIIFASASYRAHSRNIVPQFSAISWCS</sequence>
<reference evidence="2" key="1">
    <citation type="submission" date="2014-01" db="EMBL/GenBank/DDBJ databases">
        <title>The Genome Sequence of Anopheles farauti FAR1 (V2).</title>
        <authorList>
            <consortium name="The Broad Institute Genomics Platform"/>
            <person name="Neafsey D.E."/>
            <person name="Besansky N."/>
            <person name="Howell P."/>
            <person name="Walton C."/>
            <person name="Young S.K."/>
            <person name="Zeng Q."/>
            <person name="Gargeya S."/>
            <person name="Fitzgerald M."/>
            <person name="Haas B."/>
            <person name="Abouelleil A."/>
            <person name="Allen A.W."/>
            <person name="Alvarado L."/>
            <person name="Arachchi H.M."/>
            <person name="Berlin A.M."/>
            <person name="Chapman S.B."/>
            <person name="Gainer-Dewar J."/>
            <person name="Goldberg J."/>
            <person name="Griggs A."/>
            <person name="Gujja S."/>
            <person name="Hansen M."/>
            <person name="Howarth C."/>
            <person name="Imamovic A."/>
            <person name="Ireland A."/>
            <person name="Larimer J."/>
            <person name="McCowan C."/>
            <person name="Murphy C."/>
            <person name="Pearson M."/>
            <person name="Poon T.W."/>
            <person name="Priest M."/>
            <person name="Roberts A."/>
            <person name="Saif S."/>
            <person name="Shea T."/>
            <person name="Sisk P."/>
            <person name="Sykes S."/>
            <person name="Wortman J."/>
            <person name="Nusbaum C."/>
            <person name="Birren B."/>
        </authorList>
    </citation>
    <scope>NUCLEOTIDE SEQUENCE [LARGE SCALE GENOMIC DNA]</scope>
    <source>
        <strain evidence="2">FAR1</strain>
    </source>
</reference>
<dbReference type="Proteomes" id="UP000075886">
    <property type="component" value="Unassembled WGS sequence"/>
</dbReference>
<accession>A0A182Q3S1</accession>
<dbReference type="EMBL" id="AXCN02002152">
    <property type="status" value="NOT_ANNOTATED_CDS"/>
    <property type="molecule type" value="Genomic_DNA"/>
</dbReference>
<name>A0A182Q3S1_9DIPT</name>
<dbReference type="EMBL" id="AXCN02002153">
    <property type="status" value="NOT_ANNOTATED_CDS"/>
    <property type="molecule type" value="Genomic_DNA"/>
</dbReference>
<dbReference type="AlphaFoldDB" id="A0A182Q3S1"/>
<protein>
    <submittedName>
        <fullName evidence="1">Uncharacterized protein</fullName>
    </submittedName>
</protein>
<proteinExistence type="predicted"/>
<dbReference type="VEuPathDB" id="VectorBase:AFAF002495"/>
<reference evidence="1" key="2">
    <citation type="submission" date="2020-05" db="UniProtKB">
        <authorList>
            <consortium name="EnsemblMetazoa"/>
        </authorList>
    </citation>
    <scope>IDENTIFICATION</scope>
    <source>
        <strain evidence="1">FAR1</strain>
    </source>
</reference>
<keyword evidence="2" id="KW-1185">Reference proteome</keyword>
<evidence type="ECO:0000313" key="2">
    <source>
        <dbReference type="Proteomes" id="UP000075886"/>
    </source>
</evidence>
<dbReference type="EnsemblMetazoa" id="AFAF002495-RA">
    <property type="protein sequence ID" value="AFAF002495-PA"/>
    <property type="gene ID" value="AFAF002495"/>
</dbReference>
<organism evidence="1 2">
    <name type="scientific">Anopheles farauti</name>
    <dbReference type="NCBI Taxonomy" id="69004"/>
    <lineage>
        <taxon>Eukaryota</taxon>
        <taxon>Metazoa</taxon>
        <taxon>Ecdysozoa</taxon>
        <taxon>Arthropoda</taxon>
        <taxon>Hexapoda</taxon>
        <taxon>Insecta</taxon>
        <taxon>Pterygota</taxon>
        <taxon>Neoptera</taxon>
        <taxon>Endopterygota</taxon>
        <taxon>Diptera</taxon>
        <taxon>Nematocera</taxon>
        <taxon>Culicoidea</taxon>
        <taxon>Culicidae</taxon>
        <taxon>Anophelinae</taxon>
        <taxon>Anopheles</taxon>
    </lineage>
</organism>
<evidence type="ECO:0000313" key="1">
    <source>
        <dbReference type="EnsemblMetazoa" id="AFAF002495-PA"/>
    </source>
</evidence>